<dbReference type="NCBIfam" id="TIGR01766">
    <property type="entry name" value="IS200/IS605 family accessory protein TnpB-like domain"/>
    <property type="match status" value="1"/>
</dbReference>
<keyword evidence="7" id="KW-0378">Hydrolase</keyword>
<evidence type="ECO:0000256" key="4">
    <source>
        <dbReference type="ARBA" id="ARBA00023172"/>
    </source>
</evidence>
<dbReference type="GO" id="GO:0004519">
    <property type="term" value="F:endonuclease activity"/>
    <property type="evidence" value="ECO:0007669"/>
    <property type="project" value="UniProtKB-KW"/>
</dbReference>
<evidence type="ECO:0000256" key="2">
    <source>
        <dbReference type="ARBA" id="ARBA00022578"/>
    </source>
</evidence>
<keyword evidence="4" id="KW-0233">DNA recombination</keyword>
<evidence type="ECO:0000259" key="6">
    <source>
        <dbReference type="Pfam" id="PF07282"/>
    </source>
</evidence>
<evidence type="ECO:0000259" key="5">
    <source>
        <dbReference type="Pfam" id="PF01385"/>
    </source>
</evidence>
<dbReference type="GO" id="GO:0006310">
    <property type="term" value="P:DNA recombination"/>
    <property type="evidence" value="ECO:0007669"/>
    <property type="project" value="UniProtKB-KW"/>
</dbReference>
<dbReference type="Pfam" id="PF01385">
    <property type="entry name" value="OrfB_IS605"/>
    <property type="match status" value="1"/>
</dbReference>
<name>A0A8S5QEM6_9CAUD</name>
<dbReference type="InterPro" id="IPR010095">
    <property type="entry name" value="Cas12f1-like_TNB"/>
</dbReference>
<evidence type="ECO:0000313" key="7">
    <source>
        <dbReference type="EMBL" id="DAE17711.1"/>
    </source>
</evidence>
<protein>
    <submittedName>
        <fullName evidence="7">Endonuclease</fullName>
    </submittedName>
</protein>
<keyword evidence="7" id="KW-0540">Nuclease</keyword>
<feature type="domain" description="Cas12f1-like TNB" evidence="6">
    <location>
        <begin position="310"/>
        <end position="386"/>
    </location>
</feature>
<dbReference type="GO" id="GO:0003677">
    <property type="term" value="F:DNA binding"/>
    <property type="evidence" value="ECO:0007669"/>
    <property type="project" value="UniProtKB-KW"/>
</dbReference>
<dbReference type="EMBL" id="BK015645">
    <property type="protein sequence ID" value="DAE17711.1"/>
    <property type="molecule type" value="Genomic_DNA"/>
</dbReference>
<keyword evidence="2" id="KW-0815">Transposition</keyword>
<comment type="similarity">
    <text evidence="1">In the C-terminal section; belongs to the transposase 35 family.</text>
</comment>
<dbReference type="NCBIfam" id="NF040570">
    <property type="entry name" value="guided_TnpB"/>
    <property type="match status" value="1"/>
</dbReference>
<evidence type="ECO:0000256" key="3">
    <source>
        <dbReference type="ARBA" id="ARBA00023125"/>
    </source>
</evidence>
<keyword evidence="7" id="KW-0255">Endonuclease</keyword>
<reference evidence="7" key="1">
    <citation type="journal article" date="2021" name="Proc. Natl. Acad. Sci. U.S.A.">
        <title>A Catalog of Tens of Thousands of Viruses from Human Metagenomes Reveals Hidden Associations with Chronic Diseases.</title>
        <authorList>
            <person name="Tisza M.J."/>
            <person name="Buck C.B."/>
        </authorList>
    </citation>
    <scope>NUCLEOTIDE SEQUENCE</scope>
    <source>
        <strain evidence="7">Ctn8H20</strain>
    </source>
</reference>
<sequence length="421" mass="49342">MRLVQQHIIKPSHKDYQELDHLLFLAKNLYNKALYEVRQYYFQSKEDSSIKYKYLNYYALDKLLKEKNDVDYRALPTNNSQEILKLVNQNFCAFFKLLSMKRERISSYPNRVQIPKYLDKVKGRQVLVYNRTQLSQKLLKQGIFRIPKTNIKIKLNCSEKISQIRMVPKNGYIVIEVVYEVQEKEILKDNNRFLTIDLGINNLATCSSNVIEPFIIDGRKAKSINQFYNKHKANLQSSLEKNKKTSKRIQHLTNKRNFKILNYLHKASKFIVNQAVSNQLNTIVIGYNKGWKQETNLGKKHNQNFIQIPFEKLVNLISYKARLQGILVFLQEESYTSQVSFLEGDYIPTFSKDDNKKNPSGKRIKRGLYSSPKGLLNADINGSLNILRKFLASNNEDFNSPVGKSHIDWPVRIFNPQRIKF</sequence>
<evidence type="ECO:0000256" key="1">
    <source>
        <dbReference type="ARBA" id="ARBA00008761"/>
    </source>
</evidence>
<accession>A0A8S5QEM6</accession>
<dbReference type="Pfam" id="PF07282">
    <property type="entry name" value="Cas12f1-like_TNB"/>
    <property type="match status" value="1"/>
</dbReference>
<feature type="domain" description="Probable transposase IS891/IS1136/IS1341" evidence="5">
    <location>
        <begin position="177"/>
        <end position="291"/>
    </location>
</feature>
<proteinExistence type="inferred from homology"/>
<dbReference type="GO" id="GO:0032196">
    <property type="term" value="P:transposition"/>
    <property type="evidence" value="ECO:0007669"/>
    <property type="project" value="UniProtKB-KW"/>
</dbReference>
<keyword evidence="3" id="KW-0238">DNA-binding</keyword>
<dbReference type="InterPro" id="IPR001959">
    <property type="entry name" value="Transposase"/>
</dbReference>
<organism evidence="7">
    <name type="scientific">Myoviridae sp. ctn8H20</name>
    <dbReference type="NCBI Taxonomy" id="2825169"/>
    <lineage>
        <taxon>Viruses</taxon>
        <taxon>Duplodnaviria</taxon>
        <taxon>Heunggongvirae</taxon>
        <taxon>Uroviricota</taxon>
        <taxon>Caudoviricetes</taxon>
    </lineage>
</organism>